<evidence type="ECO:0000256" key="2">
    <source>
        <dbReference type="ARBA" id="ARBA00023130"/>
    </source>
</evidence>
<dbReference type="Proteomes" id="UP000002852">
    <property type="component" value="Unassembled WGS sequence"/>
</dbReference>
<dbReference type="Gene3D" id="2.60.40.10">
    <property type="entry name" value="Immunoglobulins"/>
    <property type="match status" value="1"/>
</dbReference>
<dbReference type="InterPro" id="IPR003599">
    <property type="entry name" value="Ig_sub"/>
</dbReference>
<dbReference type="SMART" id="SM00409">
    <property type="entry name" value="IG"/>
    <property type="match status" value="1"/>
</dbReference>
<reference evidence="8" key="4">
    <citation type="submission" date="2025-09" db="UniProtKB">
        <authorList>
            <consortium name="Ensembl"/>
        </authorList>
    </citation>
    <scope>IDENTIFICATION</scope>
    <source>
        <strain evidence="8">JP 163 A</strain>
    </source>
</reference>
<protein>
    <recommendedName>
        <fullName evidence="7">Ig-like domain-containing protein</fullName>
    </recommendedName>
</protein>
<evidence type="ECO:0000313" key="9">
    <source>
        <dbReference type="Proteomes" id="UP000002852"/>
    </source>
</evidence>
<evidence type="ECO:0000256" key="4">
    <source>
        <dbReference type="ARBA" id="ARBA00023319"/>
    </source>
</evidence>
<dbReference type="PANTHER" id="PTHR19367:SF18">
    <property type="entry name" value="T CELL RECEPTOR ALPHA VARIABLE 16"/>
    <property type="match status" value="1"/>
</dbReference>
<dbReference type="GO" id="GO:0042101">
    <property type="term" value="C:T cell receptor complex"/>
    <property type="evidence" value="ECO:0007669"/>
    <property type="project" value="UniProtKB-KW"/>
</dbReference>
<keyword evidence="5" id="KW-0391">Immunity</keyword>
<dbReference type="InParanoid" id="A0A3B5QK10"/>
<keyword evidence="2" id="KW-1064">Adaptive immunity</keyword>
<keyword evidence="1 6" id="KW-0732">Signal</keyword>
<feature type="signal peptide" evidence="6">
    <location>
        <begin position="1"/>
        <end position="18"/>
    </location>
</feature>
<dbReference type="PANTHER" id="PTHR19367">
    <property type="entry name" value="T-CELL RECEPTOR ALPHA CHAIN V REGION"/>
    <property type="match status" value="1"/>
</dbReference>
<evidence type="ECO:0000256" key="3">
    <source>
        <dbReference type="ARBA" id="ARBA00023170"/>
    </source>
</evidence>
<dbReference type="Ensembl" id="ENSXMAT00000038101.1">
    <property type="protein sequence ID" value="ENSXMAP00000030600.1"/>
    <property type="gene ID" value="ENSXMAG00000027157.1"/>
</dbReference>
<reference evidence="9" key="2">
    <citation type="journal article" date="2013" name="Nat. Genet.">
        <title>The genome of the platyfish, Xiphophorus maculatus, provides insights into evolutionary adaptation and several complex traits.</title>
        <authorList>
            <person name="Schartl M."/>
            <person name="Walter R.B."/>
            <person name="Shen Y."/>
            <person name="Garcia T."/>
            <person name="Catchen J."/>
            <person name="Amores A."/>
            <person name="Braasch I."/>
            <person name="Chalopin D."/>
            <person name="Volff J.N."/>
            <person name="Lesch K.P."/>
            <person name="Bisazza A."/>
            <person name="Minx P."/>
            <person name="Hillier L."/>
            <person name="Wilson R.K."/>
            <person name="Fuerstenberg S."/>
            <person name="Boore J."/>
            <person name="Searle S."/>
            <person name="Postlethwait J.H."/>
            <person name="Warren W.C."/>
        </authorList>
    </citation>
    <scope>NUCLEOTIDE SEQUENCE [LARGE SCALE GENOMIC DNA]</scope>
    <source>
        <strain evidence="9">JP 163 A</strain>
    </source>
</reference>
<keyword evidence="4" id="KW-0393">Immunoglobulin domain</keyword>
<evidence type="ECO:0000313" key="8">
    <source>
        <dbReference type="Ensembl" id="ENSXMAP00000030600.1"/>
    </source>
</evidence>
<dbReference type="SMART" id="SM00406">
    <property type="entry name" value="IGv"/>
    <property type="match status" value="1"/>
</dbReference>
<keyword evidence="9" id="KW-1185">Reference proteome</keyword>
<evidence type="ECO:0000259" key="7">
    <source>
        <dbReference type="PROSITE" id="PS50835"/>
    </source>
</evidence>
<keyword evidence="5" id="KW-1279">T cell receptor</keyword>
<accession>A0A3B5QK10</accession>
<evidence type="ECO:0000256" key="6">
    <source>
        <dbReference type="SAM" id="SignalP"/>
    </source>
</evidence>
<organism evidence="8 9">
    <name type="scientific">Xiphophorus maculatus</name>
    <name type="common">Southern platyfish</name>
    <name type="synonym">Platypoecilus maculatus</name>
    <dbReference type="NCBI Taxonomy" id="8083"/>
    <lineage>
        <taxon>Eukaryota</taxon>
        <taxon>Metazoa</taxon>
        <taxon>Chordata</taxon>
        <taxon>Craniata</taxon>
        <taxon>Vertebrata</taxon>
        <taxon>Euteleostomi</taxon>
        <taxon>Actinopterygii</taxon>
        <taxon>Neopterygii</taxon>
        <taxon>Teleostei</taxon>
        <taxon>Neoteleostei</taxon>
        <taxon>Acanthomorphata</taxon>
        <taxon>Ovalentaria</taxon>
        <taxon>Atherinomorphae</taxon>
        <taxon>Cyprinodontiformes</taxon>
        <taxon>Poeciliidae</taxon>
        <taxon>Poeciliinae</taxon>
        <taxon>Xiphophorus</taxon>
    </lineage>
</organism>
<dbReference type="SUPFAM" id="SSF48726">
    <property type="entry name" value="Immunoglobulin"/>
    <property type="match status" value="1"/>
</dbReference>
<keyword evidence="3" id="KW-0675">Receptor</keyword>
<sequence>FPSLSTLACLISPTCVLSVNCQQLTAAKTEEFSSEGSSVTLTCSYTKDSANYLFWYRQNPGEPPEFLRSHSPFGGSEHLDRMTFKGSKEEMSMKISSAAVTDSAVYYCAVLSEADRKRSCCCCRRITDSEMYL</sequence>
<dbReference type="PROSITE" id="PS50835">
    <property type="entry name" value="IG_LIKE"/>
    <property type="match status" value="1"/>
</dbReference>
<dbReference type="Pfam" id="PF07686">
    <property type="entry name" value="V-set"/>
    <property type="match status" value="1"/>
</dbReference>
<dbReference type="InterPro" id="IPR051287">
    <property type="entry name" value="TCR_variable_region"/>
</dbReference>
<dbReference type="OMA" id="QRFSTNN"/>
<reference evidence="8" key="3">
    <citation type="submission" date="2025-08" db="UniProtKB">
        <authorList>
            <consortium name="Ensembl"/>
        </authorList>
    </citation>
    <scope>IDENTIFICATION</scope>
    <source>
        <strain evidence="8">JP 163 A</strain>
    </source>
</reference>
<dbReference type="GO" id="GO:0002250">
    <property type="term" value="P:adaptive immune response"/>
    <property type="evidence" value="ECO:0007669"/>
    <property type="project" value="UniProtKB-KW"/>
</dbReference>
<feature type="chain" id="PRO_5017385674" description="Ig-like domain-containing protein" evidence="6">
    <location>
        <begin position="19"/>
        <end position="133"/>
    </location>
</feature>
<feature type="domain" description="Ig-like" evidence="7">
    <location>
        <begin position="13"/>
        <end position="119"/>
    </location>
</feature>
<dbReference type="InterPro" id="IPR007110">
    <property type="entry name" value="Ig-like_dom"/>
</dbReference>
<proteinExistence type="predicted"/>
<evidence type="ECO:0000256" key="5">
    <source>
        <dbReference type="ARBA" id="ARBA00043266"/>
    </source>
</evidence>
<dbReference type="AlphaFoldDB" id="A0A3B5QK10"/>
<dbReference type="InterPro" id="IPR013106">
    <property type="entry name" value="Ig_V-set"/>
</dbReference>
<dbReference type="InterPro" id="IPR013783">
    <property type="entry name" value="Ig-like_fold"/>
</dbReference>
<name>A0A3B5QK10_XIPMA</name>
<dbReference type="GeneTree" id="ENSGT00940000177332"/>
<evidence type="ECO:0000256" key="1">
    <source>
        <dbReference type="ARBA" id="ARBA00022729"/>
    </source>
</evidence>
<reference evidence="9" key="1">
    <citation type="submission" date="2012-01" db="EMBL/GenBank/DDBJ databases">
        <authorList>
            <person name="Walter R."/>
            <person name="Schartl M."/>
            <person name="Warren W."/>
        </authorList>
    </citation>
    <scope>NUCLEOTIDE SEQUENCE [LARGE SCALE GENOMIC DNA]</scope>
    <source>
        <strain evidence="9">JP 163 A</strain>
    </source>
</reference>
<dbReference type="InterPro" id="IPR036179">
    <property type="entry name" value="Ig-like_dom_sf"/>
</dbReference>